<evidence type="ECO:0000259" key="1">
    <source>
        <dbReference type="Pfam" id="PF00535"/>
    </source>
</evidence>
<sequence length="264" mass="28358">MTTEKGARPVVTVIMPAFNSAQTLRESAQSVLDQSVDSLELIVIDDRSSDGTAAIAAELASSDSRVRLVRRSERGGPAAARNDGIAAARGRYLAFCDADDLWLPTKLERQLDVAAATGAALLYSSYHRVDADFAGSVAGFRSEGRVVEAPTRLTHAQLLRANVVGCLTAVVDTRQTGPVQMPDLPGAEDWALWLRILREGGLAVGITEPLALYRAASPGSHSAQRQRAVRAVWQVLRTEERLSVPSALLHLVTDIVAALRKSRI</sequence>
<evidence type="ECO:0000313" key="3">
    <source>
        <dbReference type="Proteomes" id="UP001595900"/>
    </source>
</evidence>
<dbReference type="Proteomes" id="UP001595900">
    <property type="component" value="Unassembled WGS sequence"/>
</dbReference>
<dbReference type="PANTHER" id="PTHR43685">
    <property type="entry name" value="GLYCOSYLTRANSFERASE"/>
    <property type="match status" value="1"/>
</dbReference>
<dbReference type="InterPro" id="IPR050834">
    <property type="entry name" value="Glycosyltransf_2"/>
</dbReference>
<evidence type="ECO:0000313" key="2">
    <source>
        <dbReference type="EMBL" id="MFC4243516.1"/>
    </source>
</evidence>
<organism evidence="2 3">
    <name type="scientific">Gryllotalpicola reticulitermitis</name>
    <dbReference type="NCBI Taxonomy" id="1184153"/>
    <lineage>
        <taxon>Bacteria</taxon>
        <taxon>Bacillati</taxon>
        <taxon>Actinomycetota</taxon>
        <taxon>Actinomycetes</taxon>
        <taxon>Micrococcales</taxon>
        <taxon>Microbacteriaceae</taxon>
        <taxon>Gryllotalpicola</taxon>
    </lineage>
</organism>
<dbReference type="PANTHER" id="PTHR43685:SF2">
    <property type="entry name" value="GLYCOSYLTRANSFERASE 2-LIKE DOMAIN-CONTAINING PROTEIN"/>
    <property type="match status" value="1"/>
</dbReference>
<gene>
    <name evidence="2" type="ORF">ACFOYW_09025</name>
</gene>
<proteinExistence type="predicted"/>
<feature type="domain" description="Glycosyltransferase 2-like" evidence="1">
    <location>
        <begin position="12"/>
        <end position="130"/>
    </location>
</feature>
<dbReference type="RefSeq" id="WP_390228582.1">
    <property type="nucleotide sequence ID" value="NZ_JBHSCN010000005.1"/>
</dbReference>
<keyword evidence="3" id="KW-1185">Reference proteome</keyword>
<dbReference type="CDD" id="cd00761">
    <property type="entry name" value="Glyco_tranf_GTA_type"/>
    <property type="match status" value="1"/>
</dbReference>
<reference evidence="3" key="1">
    <citation type="journal article" date="2019" name="Int. J. Syst. Evol. Microbiol.">
        <title>The Global Catalogue of Microorganisms (GCM) 10K type strain sequencing project: providing services to taxonomists for standard genome sequencing and annotation.</title>
        <authorList>
            <consortium name="The Broad Institute Genomics Platform"/>
            <consortium name="The Broad Institute Genome Sequencing Center for Infectious Disease"/>
            <person name="Wu L."/>
            <person name="Ma J."/>
        </authorList>
    </citation>
    <scope>NUCLEOTIDE SEQUENCE [LARGE SCALE GENOMIC DNA]</scope>
    <source>
        <strain evidence="3">CGMCC 1.10363</strain>
    </source>
</reference>
<dbReference type="Gene3D" id="3.90.550.10">
    <property type="entry name" value="Spore Coat Polysaccharide Biosynthesis Protein SpsA, Chain A"/>
    <property type="match status" value="1"/>
</dbReference>
<protein>
    <submittedName>
        <fullName evidence="2">Glycosyltransferase family 2 protein</fullName>
    </submittedName>
</protein>
<dbReference type="InterPro" id="IPR001173">
    <property type="entry name" value="Glyco_trans_2-like"/>
</dbReference>
<comment type="caution">
    <text evidence="2">The sequence shown here is derived from an EMBL/GenBank/DDBJ whole genome shotgun (WGS) entry which is preliminary data.</text>
</comment>
<dbReference type="EMBL" id="JBHSCN010000005">
    <property type="protein sequence ID" value="MFC4243516.1"/>
    <property type="molecule type" value="Genomic_DNA"/>
</dbReference>
<dbReference type="InterPro" id="IPR029044">
    <property type="entry name" value="Nucleotide-diphossugar_trans"/>
</dbReference>
<dbReference type="Pfam" id="PF00535">
    <property type="entry name" value="Glycos_transf_2"/>
    <property type="match status" value="1"/>
</dbReference>
<accession>A0ABV8Q7S6</accession>
<dbReference type="SUPFAM" id="SSF53448">
    <property type="entry name" value="Nucleotide-diphospho-sugar transferases"/>
    <property type="match status" value="1"/>
</dbReference>
<name>A0ABV8Q7S6_9MICO</name>